<feature type="domain" description="Nuclear speckle splicing regulatory protein 1 N-terminal" evidence="5">
    <location>
        <begin position="66"/>
        <end position="181"/>
    </location>
</feature>
<feature type="region of interest" description="Disordered" evidence="4">
    <location>
        <begin position="1"/>
        <end position="60"/>
    </location>
</feature>
<evidence type="ECO:0000313" key="6">
    <source>
        <dbReference type="EMBL" id="ORX51311.1"/>
    </source>
</evidence>
<dbReference type="PANTHER" id="PTHR47845">
    <property type="entry name" value="NUCLEAR SPECKLE SPLICING REGULATORY PROTEIN 1 HOMOLOG"/>
    <property type="match status" value="1"/>
</dbReference>
<dbReference type="STRING" id="101127.A0A1X2GDQ4"/>
<evidence type="ECO:0000313" key="7">
    <source>
        <dbReference type="Proteomes" id="UP000242146"/>
    </source>
</evidence>
<feature type="region of interest" description="Disordered" evidence="4">
    <location>
        <begin position="261"/>
        <end position="288"/>
    </location>
</feature>
<organism evidence="6 7">
    <name type="scientific">Hesseltinella vesiculosa</name>
    <dbReference type="NCBI Taxonomy" id="101127"/>
    <lineage>
        <taxon>Eukaryota</taxon>
        <taxon>Fungi</taxon>
        <taxon>Fungi incertae sedis</taxon>
        <taxon>Mucoromycota</taxon>
        <taxon>Mucoromycotina</taxon>
        <taxon>Mucoromycetes</taxon>
        <taxon>Mucorales</taxon>
        <taxon>Cunninghamellaceae</taxon>
        <taxon>Hesseltinella</taxon>
    </lineage>
</organism>
<dbReference type="GO" id="GO:0000381">
    <property type="term" value="P:regulation of alternative mRNA splicing, via spliceosome"/>
    <property type="evidence" value="ECO:0007669"/>
    <property type="project" value="InterPro"/>
</dbReference>
<feature type="coiled-coil region" evidence="3">
    <location>
        <begin position="149"/>
        <end position="180"/>
    </location>
</feature>
<dbReference type="Pfam" id="PF09745">
    <property type="entry name" value="NSRP1_N"/>
    <property type="match status" value="1"/>
</dbReference>
<dbReference type="EMBL" id="MCGT01000021">
    <property type="protein sequence ID" value="ORX51311.1"/>
    <property type="molecule type" value="Genomic_DNA"/>
</dbReference>
<dbReference type="PANTHER" id="PTHR47845:SF1">
    <property type="entry name" value="NUCLEAR SPECKLE SPLICING REGULATORY PROTEIN 1 HOMOLOG"/>
    <property type="match status" value="1"/>
</dbReference>
<dbReference type="InterPro" id="IPR018612">
    <property type="entry name" value="NSRP1_N"/>
</dbReference>
<sequence length="370" mass="42649">MKFGLNISKATPKKPSGKSSIFAHDESDDSSSDEEHPNTKSAAAKHDRSRINKQIGSSAVVHQKIKEAHDQALQDDPNIFDYDAVYDDLKAAEQQRVEAKKGQKTNQKAKYIHNLLAMAEVRKRDRLLAEEKKISREREAEGEAFADKEVFMTESYKQQKAELERIEQEERQREEQAARKANVNIFYKQFLEKKEAEHQALLKASKDRPVTKDTPRQDHLDNEKLLLDEAREKGVALNDSNEVVDKRDLLGAGLNVAKRPTKFGSFASLASTDDRVRERQQEYEDYKQRKLQEYQARLSGQGRKAEREKLSQEIESQMVEIKKKAEEDQARRHEEKQQAAAKKRTTDDVALSARERYLARKKQKSNHCES</sequence>
<evidence type="ECO:0000259" key="5">
    <source>
        <dbReference type="Pfam" id="PF09745"/>
    </source>
</evidence>
<accession>A0A1X2GDQ4</accession>
<dbReference type="Proteomes" id="UP000242146">
    <property type="component" value="Unassembled WGS sequence"/>
</dbReference>
<feature type="compositionally biased region" description="Basic and acidic residues" evidence="4">
    <location>
        <begin position="33"/>
        <end position="50"/>
    </location>
</feature>
<feature type="compositionally biased region" description="Basic residues" evidence="4">
    <location>
        <begin position="359"/>
        <end position="370"/>
    </location>
</feature>
<feature type="compositionally biased region" description="Basic and acidic residues" evidence="4">
    <location>
        <begin position="272"/>
        <end position="288"/>
    </location>
</feature>
<dbReference type="OrthoDB" id="446635at2759"/>
<keyword evidence="7" id="KW-1185">Reference proteome</keyword>
<keyword evidence="2 3" id="KW-0175">Coiled coil</keyword>
<comment type="similarity">
    <text evidence="1">Belongs to the NSRP1 family.</text>
</comment>
<dbReference type="AlphaFoldDB" id="A0A1X2GDQ4"/>
<comment type="caution">
    <text evidence="6">The sequence shown here is derived from an EMBL/GenBank/DDBJ whole genome shotgun (WGS) entry which is preliminary data.</text>
</comment>
<evidence type="ECO:0000256" key="2">
    <source>
        <dbReference type="ARBA" id="ARBA00023054"/>
    </source>
</evidence>
<proteinExistence type="inferred from homology"/>
<protein>
    <recommendedName>
        <fullName evidence="5">Nuclear speckle splicing regulatory protein 1 N-terminal domain-containing protein</fullName>
    </recommendedName>
</protein>
<evidence type="ECO:0000256" key="3">
    <source>
        <dbReference type="SAM" id="Coils"/>
    </source>
</evidence>
<reference evidence="6 7" key="1">
    <citation type="submission" date="2016-07" db="EMBL/GenBank/DDBJ databases">
        <title>Pervasive Adenine N6-methylation of Active Genes in Fungi.</title>
        <authorList>
            <consortium name="DOE Joint Genome Institute"/>
            <person name="Mondo S.J."/>
            <person name="Dannebaum R.O."/>
            <person name="Kuo R.C."/>
            <person name="Labutti K."/>
            <person name="Haridas S."/>
            <person name="Kuo A."/>
            <person name="Salamov A."/>
            <person name="Ahrendt S.R."/>
            <person name="Lipzen A."/>
            <person name="Sullivan W."/>
            <person name="Andreopoulos W.B."/>
            <person name="Clum A."/>
            <person name="Lindquist E."/>
            <person name="Daum C."/>
            <person name="Ramamoorthy G.K."/>
            <person name="Gryganskyi A."/>
            <person name="Culley D."/>
            <person name="Magnuson J.K."/>
            <person name="James T.Y."/>
            <person name="O'Malley M.A."/>
            <person name="Stajich J.E."/>
            <person name="Spatafora J.W."/>
            <person name="Visel A."/>
            <person name="Grigoriev I.V."/>
        </authorList>
    </citation>
    <scope>NUCLEOTIDE SEQUENCE [LARGE SCALE GENOMIC DNA]</scope>
    <source>
        <strain evidence="6 7">NRRL 3301</strain>
    </source>
</reference>
<evidence type="ECO:0000256" key="1">
    <source>
        <dbReference type="ARBA" id="ARBA00010126"/>
    </source>
</evidence>
<evidence type="ECO:0000256" key="4">
    <source>
        <dbReference type="SAM" id="MobiDB-lite"/>
    </source>
</evidence>
<feature type="region of interest" description="Disordered" evidence="4">
    <location>
        <begin position="324"/>
        <end position="370"/>
    </location>
</feature>
<gene>
    <name evidence="6" type="ORF">DM01DRAFT_1307752</name>
</gene>
<name>A0A1X2GDQ4_9FUNG</name>
<feature type="compositionally biased region" description="Basic and acidic residues" evidence="4">
    <location>
        <begin position="324"/>
        <end position="337"/>
    </location>
</feature>
<dbReference type="InterPro" id="IPR053246">
    <property type="entry name" value="NS_splicing_regulatory_protein"/>
</dbReference>